<evidence type="ECO:0000313" key="3">
    <source>
        <dbReference type="EMBL" id="KAG5415147.1"/>
    </source>
</evidence>
<evidence type="ECO:0000256" key="1">
    <source>
        <dbReference type="SAM" id="MobiDB-lite"/>
    </source>
</evidence>
<sequence>MGRLVRLVIGLWSKSPTEVWSFEEAPNSQREAVIINRTESIDGLVEMIRITLNLGILTPVVLTYQLPTWMLVPDGPTTPPITLVSNKDVEIMASVFDYMADPVLYVTSGPELVAKYQFFCRTPFSIDEKTYLEEGVTEEQHRQAINDLVGSHPIVCSKHILEIMFNEPQLLQVFRVALEIEMVYGLQNDVEDTNEGLEYNNLTGNDFMALEGSVPLSPDPLNNYDPNQEVLYGEPITIEELQNIHPNFEASTMVNQDTNLGVEPLNLFEDLPEEEAYWDGMTEEGRRYEVYIAPSPHPAERGHCTNHTLIVIDDDDEGSYIGSSEDFNETQNYITIPPPPVTENSDYTVDVNSRNAILTGEPSAEVKINNKGKNLLTENDLTPTGNTTDVEPFLDLTLGVGVGNSKAEPEPVIDIQESSSEAEDGSGNQTNHFDALYEGKVFKSRGDFKQCIALYALRNKFRYKNSRSTPDGMVFKCISSTCLWRIYAIRMKNVEKYEIRRIVSEHSCSVDDRAGYEEQATHTVIGQMLKSSGGMLVRRINNVEFEVKDKVGSSYHKLLIPCSHAIASAINEKVRIESLVSDFYSLETLTSAYAEDIVPITTETEIREGISGKEGEPVIIFPPSSRRPPGRPRKSRILSTGEIR</sequence>
<feature type="domain" description="Transposase MuDR plant" evidence="2">
    <location>
        <begin position="438"/>
        <end position="499"/>
    </location>
</feature>
<dbReference type="EMBL" id="JADBGQ010000001">
    <property type="protein sequence ID" value="KAG5415147.1"/>
    <property type="molecule type" value="Genomic_DNA"/>
</dbReference>
<dbReference type="Proteomes" id="UP000823674">
    <property type="component" value="Chromosome A01"/>
</dbReference>
<dbReference type="InterPro" id="IPR004332">
    <property type="entry name" value="Transposase_MuDR"/>
</dbReference>
<evidence type="ECO:0000259" key="2">
    <source>
        <dbReference type="Pfam" id="PF03108"/>
    </source>
</evidence>
<comment type="caution">
    <text evidence="3">The sequence shown here is derived from an EMBL/GenBank/DDBJ whole genome shotgun (WGS) entry which is preliminary data.</text>
</comment>
<proteinExistence type="predicted"/>
<feature type="region of interest" description="Disordered" evidence="1">
    <location>
        <begin position="622"/>
        <end position="644"/>
    </location>
</feature>
<name>A0ABQ7NWB4_BRACM</name>
<feature type="non-terminal residue" evidence="3">
    <location>
        <position position="644"/>
    </location>
</feature>
<evidence type="ECO:0000313" key="4">
    <source>
        <dbReference type="Proteomes" id="UP000823674"/>
    </source>
</evidence>
<dbReference type="Pfam" id="PF03108">
    <property type="entry name" value="DBD_Tnp_Mut"/>
    <property type="match status" value="1"/>
</dbReference>
<gene>
    <name evidence="3" type="primary">A01p025340.1_BraROA</name>
    <name evidence="3" type="ORF">IGI04_002714</name>
</gene>
<accession>A0ABQ7NWB4</accession>
<reference evidence="3 4" key="1">
    <citation type="submission" date="2021-03" db="EMBL/GenBank/DDBJ databases">
        <authorList>
            <person name="King G.J."/>
            <person name="Bancroft I."/>
            <person name="Baten A."/>
            <person name="Bloomfield J."/>
            <person name="Borpatragohain P."/>
            <person name="He Z."/>
            <person name="Irish N."/>
            <person name="Irwin J."/>
            <person name="Liu K."/>
            <person name="Mauleon R.P."/>
            <person name="Moore J."/>
            <person name="Morris R."/>
            <person name="Ostergaard L."/>
            <person name="Wang B."/>
            <person name="Wells R."/>
        </authorList>
    </citation>
    <scope>NUCLEOTIDE SEQUENCE [LARGE SCALE GENOMIC DNA]</scope>
    <source>
        <strain evidence="3">R-o-18</strain>
        <tissue evidence="3">Leaf</tissue>
    </source>
</reference>
<keyword evidence="4" id="KW-1185">Reference proteome</keyword>
<protein>
    <recommendedName>
        <fullName evidence="2">Transposase MuDR plant domain-containing protein</fullName>
    </recommendedName>
</protein>
<organism evidence="3 4">
    <name type="scientific">Brassica rapa subsp. trilocularis</name>
    <dbReference type="NCBI Taxonomy" id="1813537"/>
    <lineage>
        <taxon>Eukaryota</taxon>
        <taxon>Viridiplantae</taxon>
        <taxon>Streptophyta</taxon>
        <taxon>Embryophyta</taxon>
        <taxon>Tracheophyta</taxon>
        <taxon>Spermatophyta</taxon>
        <taxon>Magnoliopsida</taxon>
        <taxon>eudicotyledons</taxon>
        <taxon>Gunneridae</taxon>
        <taxon>Pentapetalae</taxon>
        <taxon>rosids</taxon>
        <taxon>malvids</taxon>
        <taxon>Brassicales</taxon>
        <taxon>Brassicaceae</taxon>
        <taxon>Brassiceae</taxon>
        <taxon>Brassica</taxon>
    </lineage>
</organism>